<evidence type="ECO:0000313" key="2">
    <source>
        <dbReference type="Proteomes" id="UP000809621"/>
    </source>
</evidence>
<comment type="caution">
    <text evidence="1">The sequence shown here is derived from an EMBL/GenBank/DDBJ whole genome shotgun (WGS) entry which is preliminary data.</text>
</comment>
<evidence type="ECO:0000313" key="1">
    <source>
        <dbReference type="EMBL" id="MBM7036565.1"/>
    </source>
</evidence>
<dbReference type="Proteomes" id="UP000809621">
    <property type="component" value="Unassembled WGS sequence"/>
</dbReference>
<dbReference type="RefSeq" id="WP_205158144.1">
    <property type="nucleotide sequence ID" value="NZ_JAFEUM010000003.1"/>
</dbReference>
<proteinExistence type="predicted"/>
<evidence type="ECO:0008006" key="3">
    <source>
        <dbReference type="Google" id="ProtNLM"/>
    </source>
</evidence>
<organism evidence="1 2">
    <name type="scientific">Vibrio ulleungensis</name>
    <dbReference type="NCBI Taxonomy" id="2807619"/>
    <lineage>
        <taxon>Bacteria</taxon>
        <taxon>Pseudomonadati</taxon>
        <taxon>Pseudomonadota</taxon>
        <taxon>Gammaproteobacteria</taxon>
        <taxon>Vibrionales</taxon>
        <taxon>Vibrionaceae</taxon>
        <taxon>Vibrio</taxon>
    </lineage>
</organism>
<dbReference type="EMBL" id="JAFEUM010000003">
    <property type="protein sequence ID" value="MBM7036565.1"/>
    <property type="molecule type" value="Genomic_DNA"/>
</dbReference>
<protein>
    <recommendedName>
        <fullName evidence="3">HEAT repeat domain-containing protein</fullName>
    </recommendedName>
</protein>
<reference evidence="1 2" key="1">
    <citation type="submission" date="2021-02" db="EMBL/GenBank/DDBJ databases">
        <authorList>
            <person name="Park J.-S."/>
        </authorList>
    </citation>
    <scope>NUCLEOTIDE SEQUENCE [LARGE SCALE GENOMIC DNA]</scope>
    <source>
        <strain evidence="1 2">188UL20-2</strain>
    </source>
</reference>
<keyword evidence="2" id="KW-1185">Reference proteome</keyword>
<name>A0ABS2HG95_9VIBR</name>
<accession>A0ABS2HG95</accession>
<sequence length="218" mass="24868">MIEALKRLKLVIRCRVGNPLVVFVTLLSFNASSSEGLCDVIRYESQQKIEQGKISEFLNGVQRRTYEVASVTRVLNTIYSNDLLVEDYKNIEQCMDTLDNRYVDRNKNVFLLASVGRIELESINESKESLKLYTFDFLKSNDVIEVMEAINAIAVIKDKDSIDQLLTFVAQHENITLVEFALSSLHTIGGDYIYARLKSISEADSSLTKLIEGYLFMW</sequence>
<gene>
    <name evidence="1" type="ORF">JQC93_09115</name>
</gene>